<feature type="domain" description="Phospholipase D N-terminal" evidence="2">
    <location>
        <begin position="44"/>
        <end position="132"/>
    </location>
</feature>
<dbReference type="CDD" id="cd07389">
    <property type="entry name" value="MPP_PhoD"/>
    <property type="match status" value="1"/>
</dbReference>
<sequence length="525" mass="57975">MTASDPARRRVLQGLGAGLLLPATAAWSTRSLAAPSGRPMITDGVQSGDVLDGRAMLWSRCDRPARLRVEWDTSPSLRQARCVDGPVALPAHDFTARVDLGALPRDQDIFYRVRFEDADSGVLSAPVHGHLRSAPHARGDVRFVWSGDTVGQGFGINPDIGGMRIYSAMRERNPDFFLHSGDTIYADGPIPAELIVEEGKRWRNLTTTAKSKVAETLDEFRGNYRYNLLDENVRRFNAEVAQIWQWDDHETTNNWSPGKQLDERYQVRDIDVLAGRARQAFLEYAPMRGVRADGDGRIYRKIGYGPLLDVFVLDMRSYRGANSDNLQPQPGADAAFLGTQQLAWLQRELAGSRAQWKVIAADMPIGLQVPDGQDAAGRARWEAIANGEPGVPRGREQEIAALLRFISAARIRNTVWLTADVHYCAAHYYHPDKAAFQQFEPFWEFVAGPLNAGSFGPNALDATFGPTVIFQKAPPAPNLSPLAGFQFFGEVEIDAHTGVLTVTLRDLDGVAQFRQPILPHGHGAT</sequence>
<dbReference type="InterPro" id="IPR018946">
    <property type="entry name" value="PhoD-like_MPP"/>
</dbReference>
<dbReference type="Pfam" id="PF16655">
    <property type="entry name" value="PhoD_N"/>
    <property type="match status" value="1"/>
</dbReference>
<proteinExistence type="predicted"/>
<dbReference type="InterPro" id="IPR032093">
    <property type="entry name" value="PhoD_N"/>
</dbReference>
<evidence type="ECO:0000313" key="4">
    <source>
        <dbReference type="EMBL" id="NMI21147.1"/>
    </source>
</evidence>
<reference evidence="5" key="2">
    <citation type="journal article" date="2020" name="Syst. Appl. Microbiol.">
        <title>Clarifying the taxonomy of the causal agent of bacterial leaf spot of lettuce through a polyphasic approach reveals that Xanthomonas cynarae Trebaol et al. 2000 emend. Timilsina et al. 2019 is a later heterotypic synonym of Xanthomonas hortorum Vauterin et al. 1995.</title>
        <authorList>
            <person name="Moriniere L."/>
            <person name="Burlet A."/>
            <person name="Rosenthal E.R."/>
            <person name="Nesme X."/>
            <person name="Portier P."/>
            <person name="Bull C.T."/>
            <person name="Lavire C."/>
            <person name="Fischer-Le Saux M."/>
            <person name="Bertolla F."/>
        </authorList>
    </citation>
    <scope>NUCLEOTIDE SEQUENCE [LARGE SCALE GENOMIC DNA]</scope>
    <source>
        <strain evidence="5">CFBP2533</strain>
    </source>
</reference>
<evidence type="ECO:0000313" key="3">
    <source>
        <dbReference type="EMBL" id="CAD0358025.1"/>
    </source>
</evidence>
<dbReference type="Pfam" id="PF09423">
    <property type="entry name" value="PhoD"/>
    <property type="match status" value="1"/>
</dbReference>
<organism evidence="3">
    <name type="scientific">Xanthomonas hortorum pv. pelargonii</name>
    <dbReference type="NCBI Taxonomy" id="453602"/>
    <lineage>
        <taxon>Bacteria</taxon>
        <taxon>Pseudomonadati</taxon>
        <taxon>Pseudomonadota</taxon>
        <taxon>Gammaproteobacteria</taxon>
        <taxon>Lysobacterales</taxon>
        <taxon>Lysobacteraceae</taxon>
        <taxon>Xanthomonas</taxon>
    </lineage>
</organism>
<name>A0A6V7F3G7_9XANT</name>
<dbReference type="PROSITE" id="PS51318">
    <property type="entry name" value="TAT"/>
    <property type="match status" value="1"/>
</dbReference>
<dbReference type="SUPFAM" id="SSF56300">
    <property type="entry name" value="Metallo-dependent phosphatases"/>
    <property type="match status" value="1"/>
</dbReference>
<dbReference type="RefSeq" id="WP_168957506.1">
    <property type="nucleotide sequence ID" value="NZ_CP098604.1"/>
</dbReference>
<protein>
    <submittedName>
        <fullName evidence="3 4">Alkaline phosphatase</fullName>
    </submittedName>
</protein>
<dbReference type="PANTHER" id="PTHR43606">
    <property type="entry name" value="PHOSPHATASE, PUTATIVE (AFU_ORTHOLOGUE AFUA_6G08710)-RELATED"/>
    <property type="match status" value="1"/>
</dbReference>
<reference evidence="4" key="3">
    <citation type="journal article" date="2020" name="Syst. Appl. Microbiol.">
        <title>Clarifying the taxonomy of the causal agent of bacterial leaf spot of lettuce through a polyphasic approach reveals that Xanthomonas cynarae Trebaol et al. 2000 emend. Timilsina et al. 2019 is a later heterotypic synonym of Xanthomonas hortorum Vauterin et al. 1995.</title>
        <authorList>
            <person name="Moriniere L."/>
            <person name="Burlet A."/>
            <person name="Rosenthal E.R."/>
            <person name="Nesme X."/>
            <person name="Portier P."/>
            <person name="Bull C.T."/>
            <person name="Lavire C."/>
            <person name="Fischer-Le Saux M."/>
            <person name="Bertolla F."/>
        </authorList>
    </citation>
    <scope>NUCLEOTIDE SEQUENCE</scope>
    <source>
        <strain evidence="4">CFBP2533</strain>
    </source>
</reference>
<dbReference type="EMBL" id="LR828261">
    <property type="protein sequence ID" value="CAD0358031.1"/>
    <property type="molecule type" value="Genomic_DNA"/>
</dbReference>
<evidence type="ECO:0000313" key="5">
    <source>
        <dbReference type="Proteomes" id="UP000548771"/>
    </source>
</evidence>
<feature type="domain" description="PhoD-like phosphatase metallophosphatase" evidence="1">
    <location>
        <begin position="149"/>
        <end position="503"/>
    </location>
</feature>
<dbReference type="InterPro" id="IPR029052">
    <property type="entry name" value="Metallo-depent_PP-like"/>
</dbReference>
<dbReference type="Gene3D" id="2.60.40.380">
    <property type="entry name" value="Purple acid phosphatase-like, N-terminal"/>
    <property type="match status" value="1"/>
</dbReference>
<reference evidence="3" key="4">
    <citation type="submission" date="2020-07" db="EMBL/GenBank/DDBJ databases">
        <authorList>
            <person name="Pothier F. J."/>
        </authorList>
    </citation>
    <scope>NUCLEOTIDE SEQUENCE</scope>
    <source>
        <strain evidence="3">CFBP 2533</strain>
    </source>
</reference>
<dbReference type="PANTHER" id="PTHR43606:SF1">
    <property type="entry name" value="PHOD-LIKE PHOSPHATASE METALLOPHOSPHATASE DOMAIN-CONTAINING PROTEIN"/>
    <property type="match status" value="1"/>
</dbReference>
<gene>
    <name evidence="3" type="primary">phoD_2</name>
    <name evidence="3" type="ORF">CFBP2533_42370</name>
    <name evidence="4" type="ORF">E1J24_04455</name>
</gene>
<dbReference type="Proteomes" id="UP000548771">
    <property type="component" value="Unassembled WGS sequence"/>
</dbReference>
<dbReference type="InterPro" id="IPR006311">
    <property type="entry name" value="TAT_signal"/>
</dbReference>
<reference evidence="4" key="1">
    <citation type="submission" date="2019-03" db="EMBL/GenBank/DDBJ databases">
        <authorList>
            <person name="Moriniere L."/>
            <person name="Burlet A."/>
            <person name="Rosenthal E."/>
            <person name="Portier P."/>
            <person name="Lavire C."/>
            <person name="Nesme X."/>
            <person name="Bull C.T."/>
            <person name="Le Saux M."/>
            <person name="Bertolla F."/>
        </authorList>
    </citation>
    <scope>NUCLEOTIDE SEQUENCE</scope>
    <source>
        <strain evidence="4">CFBP2533</strain>
    </source>
</reference>
<evidence type="ECO:0000259" key="1">
    <source>
        <dbReference type="Pfam" id="PF09423"/>
    </source>
</evidence>
<dbReference type="EMBL" id="LR828261">
    <property type="protein sequence ID" value="CAD0358025.1"/>
    <property type="molecule type" value="Genomic_DNA"/>
</dbReference>
<dbReference type="Gene3D" id="3.60.21.70">
    <property type="entry name" value="PhoD-like phosphatase"/>
    <property type="match status" value="1"/>
</dbReference>
<accession>A0A6V7F3G7</accession>
<dbReference type="InterPro" id="IPR038607">
    <property type="entry name" value="PhoD-like_sf"/>
</dbReference>
<dbReference type="AlphaFoldDB" id="A0A6V7F3G7"/>
<dbReference type="InterPro" id="IPR052900">
    <property type="entry name" value="Phospholipid_Metab_Enz"/>
</dbReference>
<dbReference type="EMBL" id="SMDX01000003">
    <property type="protein sequence ID" value="NMI21147.1"/>
    <property type="molecule type" value="Genomic_DNA"/>
</dbReference>
<evidence type="ECO:0000259" key="2">
    <source>
        <dbReference type="Pfam" id="PF16655"/>
    </source>
</evidence>